<dbReference type="Gene3D" id="1.20.120.550">
    <property type="entry name" value="Membrane associated eicosanoid/glutathione metabolism-like domain"/>
    <property type="match status" value="1"/>
</dbReference>
<dbReference type="InterPro" id="IPR023352">
    <property type="entry name" value="MAPEG-like_dom_sf"/>
</dbReference>
<proteinExistence type="predicted"/>
<name>A0A556A7T3_9BURK</name>
<comment type="caution">
    <text evidence="7">The sequence shown here is derived from an EMBL/GenBank/DDBJ whole genome shotgun (WGS) entry which is preliminary data.</text>
</comment>
<evidence type="ECO:0000256" key="6">
    <source>
        <dbReference type="SAM" id="SignalP"/>
    </source>
</evidence>
<evidence type="ECO:0000256" key="3">
    <source>
        <dbReference type="ARBA" id="ARBA00022989"/>
    </source>
</evidence>
<reference evidence="7 8" key="1">
    <citation type="submission" date="2019-07" db="EMBL/GenBank/DDBJ databases">
        <title>Qingshengfaniella alkalisoli gen. nov., sp. nov., isolated from saline soil.</title>
        <authorList>
            <person name="Xu L."/>
            <person name="Huang X.-X."/>
            <person name="Sun J.-Q."/>
        </authorList>
    </citation>
    <scope>NUCLEOTIDE SEQUENCE [LARGE SCALE GENOMIC DNA]</scope>
    <source>
        <strain evidence="7 8">DSM 27279</strain>
    </source>
</reference>
<dbReference type="AlphaFoldDB" id="A0A556A7T3"/>
<dbReference type="EMBL" id="VLTJ01000042">
    <property type="protein sequence ID" value="TSH88940.1"/>
    <property type="molecule type" value="Genomic_DNA"/>
</dbReference>
<dbReference type="OrthoDB" id="513661at2"/>
<keyword evidence="8" id="KW-1185">Reference proteome</keyword>
<feature type="chain" id="PRO_5021712093" description="MAPEG family protein" evidence="6">
    <location>
        <begin position="25"/>
        <end position="123"/>
    </location>
</feature>
<feature type="signal peptide" evidence="6">
    <location>
        <begin position="1"/>
        <end position="24"/>
    </location>
</feature>
<keyword evidence="3 5" id="KW-1133">Transmembrane helix</keyword>
<dbReference type="GO" id="GO:0016020">
    <property type="term" value="C:membrane"/>
    <property type="evidence" value="ECO:0007669"/>
    <property type="project" value="UniProtKB-SubCell"/>
</dbReference>
<dbReference type="SUPFAM" id="SSF161084">
    <property type="entry name" value="MAPEG domain-like"/>
    <property type="match status" value="1"/>
</dbReference>
<feature type="transmembrane region" description="Helical" evidence="5">
    <location>
        <begin position="101"/>
        <end position="122"/>
    </location>
</feature>
<dbReference type="PANTHER" id="PTHR35371">
    <property type="entry name" value="INNER MEMBRANE PROTEIN"/>
    <property type="match status" value="1"/>
</dbReference>
<dbReference type="InterPro" id="IPR001129">
    <property type="entry name" value="Membr-assoc_MAPEG"/>
</dbReference>
<dbReference type="Proteomes" id="UP000318405">
    <property type="component" value="Unassembled WGS sequence"/>
</dbReference>
<organism evidence="7 8">
    <name type="scientific">Verticiella sediminum</name>
    <dbReference type="NCBI Taxonomy" id="1247510"/>
    <lineage>
        <taxon>Bacteria</taxon>
        <taxon>Pseudomonadati</taxon>
        <taxon>Pseudomonadota</taxon>
        <taxon>Betaproteobacteria</taxon>
        <taxon>Burkholderiales</taxon>
        <taxon>Alcaligenaceae</taxon>
        <taxon>Verticiella</taxon>
    </lineage>
</organism>
<protein>
    <recommendedName>
        <fullName evidence="9">MAPEG family protein</fullName>
    </recommendedName>
</protein>
<sequence length="123" mass="13266">MNAVAYLLILAALLPLLAATVAKARGERFDNNDPRGWLARQQGWRARANAAQSNLFESLPFFFAAVLYALYAGAAPGTVGWLMLAWIVLRLAYIGCYLADLGLPRSAVWALALALNIAIVFAG</sequence>
<keyword evidence="2 5" id="KW-0812">Transmembrane</keyword>
<dbReference type="Pfam" id="PF01124">
    <property type="entry name" value="MAPEG"/>
    <property type="match status" value="1"/>
</dbReference>
<keyword evidence="6" id="KW-0732">Signal</keyword>
<accession>A0A556A7T3</accession>
<comment type="subcellular location">
    <subcellularLocation>
        <location evidence="1">Membrane</location>
    </subcellularLocation>
</comment>
<gene>
    <name evidence="7" type="ORF">FOZ76_25250</name>
</gene>
<dbReference type="PANTHER" id="PTHR35371:SF1">
    <property type="entry name" value="BLR7753 PROTEIN"/>
    <property type="match status" value="1"/>
</dbReference>
<evidence type="ECO:0000256" key="4">
    <source>
        <dbReference type="ARBA" id="ARBA00023136"/>
    </source>
</evidence>
<evidence type="ECO:0000256" key="1">
    <source>
        <dbReference type="ARBA" id="ARBA00004370"/>
    </source>
</evidence>
<evidence type="ECO:0000256" key="5">
    <source>
        <dbReference type="SAM" id="Phobius"/>
    </source>
</evidence>
<evidence type="ECO:0000313" key="7">
    <source>
        <dbReference type="EMBL" id="TSH88940.1"/>
    </source>
</evidence>
<evidence type="ECO:0008006" key="9">
    <source>
        <dbReference type="Google" id="ProtNLM"/>
    </source>
</evidence>
<evidence type="ECO:0000256" key="2">
    <source>
        <dbReference type="ARBA" id="ARBA00022692"/>
    </source>
</evidence>
<evidence type="ECO:0000313" key="8">
    <source>
        <dbReference type="Proteomes" id="UP000318405"/>
    </source>
</evidence>
<keyword evidence="4 5" id="KW-0472">Membrane</keyword>
<feature type="transmembrane region" description="Helical" evidence="5">
    <location>
        <begin position="61"/>
        <end position="89"/>
    </location>
</feature>
<dbReference type="RefSeq" id="WP_143951056.1">
    <property type="nucleotide sequence ID" value="NZ_BAABMB010000005.1"/>
</dbReference>